<dbReference type="EMBL" id="AMZH03000667">
    <property type="protein sequence ID" value="RRT82570.1"/>
    <property type="molecule type" value="Genomic_DNA"/>
</dbReference>
<comment type="caution">
    <text evidence="1">The sequence shown here is derived from an EMBL/GenBank/DDBJ whole genome shotgun (WGS) entry which is preliminary data.</text>
</comment>
<protein>
    <submittedName>
        <fullName evidence="1">Uncharacterized protein</fullName>
    </submittedName>
</protein>
<sequence>METNYFLTWLERKFLHRQTNFQLNLIRVTCEERKVSSSDSDAVKISAGDFLSQVKEI</sequence>
<gene>
    <name evidence="1" type="ORF">B296_00014599</name>
</gene>
<organism evidence="1 2">
    <name type="scientific">Ensete ventricosum</name>
    <name type="common">Abyssinian banana</name>
    <name type="synonym">Musa ensete</name>
    <dbReference type="NCBI Taxonomy" id="4639"/>
    <lineage>
        <taxon>Eukaryota</taxon>
        <taxon>Viridiplantae</taxon>
        <taxon>Streptophyta</taxon>
        <taxon>Embryophyta</taxon>
        <taxon>Tracheophyta</taxon>
        <taxon>Spermatophyta</taxon>
        <taxon>Magnoliopsida</taxon>
        <taxon>Liliopsida</taxon>
        <taxon>Zingiberales</taxon>
        <taxon>Musaceae</taxon>
        <taxon>Ensete</taxon>
    </lineage>
</organism>
<proteinExistence type="predicted"/>
<dbReference type="AlphaFoldDB" id="A0A427B278"/>
<name>A0A427B278_ENSVE</name>
<dbReference type="Proteomes" id="UP000287651">
    <property type="component" value="Unassembled WGS sequence"/>
</dbReference>
<accession>A0A427B278</accession>
<evidence type="ECO:0000313" key="2">
    <source>
        <dbReference type="Proteomes" id="UP000287651"/>
    </source>
</evidence>
<evidence type="ECO:0000313" key="1">
    <source>
        <dbReference type="EMBL" id="RRT82570.1"/>
    </source>
</evidence>
<reference evidence="1 2" key="1">
    <citation type="journal article" date="2014" name="Agronomy (Basel)">
        <title>A Draft Genome Sequence for Ensete ventricosum, the Drought-Tolerant Tree Against Hunger.</title>
        <authorList>
            <person name="Harrison J."/>
            <person name="Moore K.A."/>
            <person name="Paszkiewicz K."/>
            <person name="Jones T."/>
            <person name="Grant M."/>
            <person name="Ambacheew D."/>
            <person name="Muzemil S."/>
            <person name="Studholme D.J."/>
        </authorList>
    </citation>
    <scope>NUCLEOTIDE SEQUENCE [LARGE SCALE GENOMIC DNA]</scope>
</reference>